<evidence type="ECO:0008006" key="14">
    <source>
        <dbReference type="Google" id="ProtNLM"/>
    </source>
</evidence>
<reference evidence="12 13" key="1">
    <citation type="submission" date="2019-08" db="EMBL/GenBank/DDBJ databases">
        <title>The genome of the soybean aphid Biotype 1, its phylome, world population structure and adaptation to the North American continent.</title>
        <authorList>
            <person name="Giordano R."/>
            <person name="Donthu R.K."/>
            <person name="Hernandez A.G."/>
            <person name="Wright C.L."/>
            <person name="Zimin A.V."/>
        </authorList>
    </citation>
    <scope>NUCLEOTIDE SEQUENCE [LARGE SCALE GENOMIC DNA]</scope>
    <source>
        <tissue evidence="12">Whole aphids</tissue>
    </source>
</reference>
<dbReference type="InterPro" id="IPR035979">
    <property type="entry name" value="RBD_domain_sf"/>
</dbReference>
<dbReference type="Pfam" id="PF13532">
    <property type="entry name" value="2OG-FeII_Oxy_2"/>
    <property type="match status" value="1"/>
</dbReference>
<dbReference type="GO" id="GO:0016491">
    <property type="term" value="F:oxidoreductase activity"/>
    <property type="evidence" value="ECO:0007669"/>
    <property type="project" value="TreeGrafter"/>
</dbReference>
<dbReference type="SUPFAM" id="SSF54928">
    <property type="entry name" value="RNA-binding domain, RBD"/>
    <property type="match status" value="1"/>
</dbReference>
<dbReference type="GO" id="GO:0070988">
    <property type="term" value="P:demethylation"/>
    <property type="evidence" value="ECO:0007669"/>
    <property type="project" value="InterPro"/>
</dbReference>
<dbReference type="PROSITE" id="PS50076">
    <property type="entry name" value="DNAJ_2"/>
    <property type="match status" value="1"/>
</dbReference>
<dbReference type="InterPro" id="IPR037151">
    <property type="entry name" value="AlkB-like_sf"/>
</dbReference>
<dbReference type="InterPro" id="IPR036671">
    <property type="entry name" value="DPH_MB_sf"/>
</dbReference>
<dbReference type="CDD" id="cd06257">
    <property type="entry name" value="DnaJ"/>
    <property type="match status" value="1"/>
</dbReference>
<dbReference type="SUPFAM" id="SSF46565">
    <property type="entry name" value="Chaperone J-domain"/>
    <property type="match status" value="1"/>
</dbReference>
<feature type="domain" description="RRM" evidence="9">
    <location>
        <begin position="30"/>
        <end position="90"/>
    </location>
</feature>
<dbReference type="PROSITE" id="PS50102">
    <property type="entry name" value="RRM"/>
    <property type="match status" value="1"/>
</dbReference>
<dbReference type="Pfam" id="PF00226">
    <property type="entry name" value="DnaJ"/>
    <property type="match status" value="1"/>
</dbReference>
<proteinExistence type="inferred from homology"/>
<dbReference type="PANTHER" id="PTHR12463:SF1">
    <property type="entry name" value="2-OXOGLUTARATE AND FE-DEPENDENT OXYGENASE FAMILY PROTEIN"/>
    <property type="match status" value="1"/>
</dbReference>
<dbReference type="PANTHER" id="PTHR12463">
    <property type="entry name" value="OXYGENASE-RELATED"/>
    <property type="match status" value="1"/>
</dbReference>
<dbReference type="Gene3D" id="3.30.70.330">
    <property type="match status" value="1"/>
</dbReference>
<evidence type="ECO:0000256" key="3">
    <source>
        <dbReference type="ARBA" id="ARBA00007879"/>
    </source>
</evidence>
<evidence type="ECO:0000259" key="8">
    <source>
        <dbReference type="PROSITE" id="PS50076"/>
    </source>
</evidence>
<comment type="similarity">
    <text evidence="3">Belongs to the alkB family.</text>
</comment>
<evidence type="ECO:0000313" key="13">
    <source>
        <dbReference type="Proteomes" id="UP000475862"/>
    </source>
</evidence>
<dbReference type="Pfam" id="PF05207">
    <property type="entry name" value="Zn_ribbon_CSL"/>
    <property type="match status" value="1"/>
</dbReference>
<evidence type="ECO:0000313" key="12">
    <source>
        <dbReference type="EMBL" id="KAE9544562.1"/>
    </source>
</evidence>
<dbReference type="SMART" id="SM00271">
    <property type="entry name" value="DnaJ"/>
    <property type="match status" value="1"/>
</dbReference>
<dbReference type="Gene3D" id="3.10.660.10">
    <property type="entry name" value="DPH Zinc finger"/>
    <property type="match status" value="1"/>
</dbReference>
<dbReference type="InterPro" id="IPR007872">
    <property type="entry name" value="DPH_MB_dom"/>
</dbReference>
<dbReference type="OrthoDB" id="271595at2759"/>
<dbReference type="Pfam" id="PF00076">
    <property type="entry name" value="RRM_1"/>
    <property type="match status" value="1"/>
</dbReference>
<dbReference type="Gene3D" id="2.60.120.590">
    <property type="entry name" value="Alpha-ketoglutarate-dependent dioxygenase AlkB-like"/>
    <property type="match status" value="1"/>
</dbReference>
<dbReference type="EMBL" id="VYZN01000001">
    <property type="protein sequence ID" value="KAE9544562.1"/>
    <property type="molecule type" value="Genomic_DNA"/>
</dbReference>
<feature type="domain" description="Fe2OG dioxygenase" evidence="11">
    <location>
        <begin position="198"/>
        <end position="303"/>
    </location>
</feature>
<evidence type="ECO:0000256" key="7">
    <source>
        <dbReference type="PROSITE-ProRule" id="PRU00176"/>
    </source>
</evidence>
<dbReference type="SUPFAM" id="SSF144217">
    <property type="entry name" value="CSL zinc finger"/>
    <property type="match status" value="1"/>
</dbReference>
<dbReference type="InterPro" id="IPR027450">
    <property type="entry name" value="AlkB-like"/>
</dbReference>
<protein>
    <recommendedName>
        <fullName evidence="14">Fe2OG dioxygenase domain-containing protein</fullName>
    </recommendedName>
</protein>
<feature type="domain" description="J" evidence="8">
    <location>
        <begin position="311"/>
        <end position="374"/>
    </location>
</feature>
<feature type="domain" description="DPH-type MB" evidence="10">
    <location>
        <begin position="385"/>
        <end position="445"/>
    </location>
</feature>
<comment type="caution">
    <text evidence="12">The sequence shown here is derived from an EMBL/GenBank/DDBJ whole genome shotgun (WGS) entry which is preliminary data.</text>
</comment>
<comment type="similarity">
    <text evidence="2">Belongs to the DPH4 family.</text>
</comment>
<dbReference type="SUPFAM" id="SSF51197">
    <property type="entry name" value="Clavaminate synthase-like"/>
    <property type="match status" value="1"/>
</dbReference>
<dbReference type="PROSITE" id="PS51471">
    <property type="entry name" value="FE2OG_OXY"/>
    <property type="match status" value="1"/>
</dbReference>
<evidence type="ECO:0000259" key="10">
    <source>
        <dbReference type="PROSITE" id="PS51074"/>
    </source>
</evidence>
<name>A0A6G0U8F2_APHGL</name>
<evidence type="ECO:0000259" key="9">
    <source>
        <dbReference type="PROSITE" id="PS50102"/>
    </source>
</evidence>
<evidence type="ECO:0000259" key="11">
    <source>
        <dbReference type="PROSITE" id="PS51471"/>
    </source>
</evidence>
<dbReference type="InterPro" id="IPR005123">
    <property type="entry name" value="Oxoglu/Fe-dep_dioxygenase_dom"/>
</dbReference>
<dbReference type="PROSITE" id="PS51074">
    <property type="entry name" value="DPH_MB"/>
    <property type="match status" value="1"/>
</dbReference>
<evidence type="ECO:0000256" key="5">
    <source>
        <dbReference type="ARBA" id="ARBA00022884"/>
    </source>
</evidence>
<dbReference type="InterPro" id="IPR032857">
    <property type="entry name" value="ALKBH4"/>
</dbReference>
<keyword evidence="13" id="KW-1185">Reference proteome</keyword>
<evidence type="ECO:0000256" key="4">
    <source>
        <dbReference type="ARBA" id="ARBA00022723"/>
    </source>
</evidence>
<keyword evidence="4" id="KW-0479">Metal-binding</keyword>
<dbReference type="GO" id="GO:0003723">
    <property type="term" value="F:RNA binding"/>
    <property type="evidence" value="ECO:0007669"/>
    <property type="project" value="UniProtKB-UniRule"/>
</dbReference>
<dbReference type="GO" id="GO:0046872">
    <property type="term" value="F:metal ion binding"/>
    <property type="evidence" value="ECO:0007669"/>
    <property type="project" value="UniProtKB-KW"/>
</dbReference>
<accession>A0A6G0U8F2</accession>
<dbReference type="InterPro" id="IPR012677">
    <property type="entry name" value="Nucleotide-bd_a/b_plait_sf"/>
</dbReference>
<evidence type="ECO:0000256" key="6">
    <source>
        <dbReference type="ARBA" id="ARBA00023004"/>
    </source>
</evidence>
<dbReference type="AlphaFoldDB" id="A0A6G0U8F2"/>
<keyword evidence="6" id="KW-0408">Iron</keyword>
<evidence type="ECO:0000256" key="1">
    <source>
        <dbReference type="ARBA" id="ARBA00001954"/>
    </source>
</evidence>
<gene>
    <name evidence="12" type="ORF">AGLY_000103</name>
</gene>
<dbReference type="InterPro" id="IPR001623">
    <property type="entry name" value="DnaJ_domain"/>
</dbReference>
<dbReference type="GO" id="GO:0032451">
    <property type="term" value="F:demethylase activity"/>
    <property type="evidence" value="ECO:0007669"/>
    <property type="project" value="TreeGrafter"/>
</dbReference>
<dbReference type="InterPro" id="IPR036869">
    <property type="entry name" value="J_dom_sf"/>
</dbReference>
<comment type="cofactor">
    <cofactor evidence="1">
        <name>Fe(2+)</name>
        <dbReference type="ChEBI" id="CHEBI:29033"/>
    </cofactor>
</comment>
<dbReference type="InterPro" id="IPR000504">
    <property type="entry name" value="RRM_dom"/>
</dbReference>
<sequence length="451" mass="52339">MAIIYKKKMEVYSSMLKKDMNIEASYSPTTNIMVCNCGLVNGLRRKDLKQVFYQYGEIKYMIMIPHKSYCFISFAEVEEATKAFNNVNGKYNGLSDEHKIFNLIFTVSIPQTIKKLSTACPNGLEIIENFITEKEENFILEYLNEHWSGSSSMKHRQVKHYGYEFDYDHNGVRYDTCEPIPKEFEFILNAIYLRLKWRPDQITVNKYLPGQGIPNHIDNISVFDEYILSLSLNSDINMEFRKDSFKHNSVFIKAKSLLIMSGESRYEWTHGITPRKIDLISTEDGPDVVYRGTRFSITFRRVIEFTKVKKDLYEILGCDKTTPFETLKDNYKKLLLKVHPDKSVMSSSAACAELNKAWSVLKDSDLKKKYDEEIEQNDINTEVTIFDYLNISDLENNEMEDTFSYKCRCGGKFLVPKSMVVNVDQTESLLFPCDDCSLFVEVMLPNSNVSK</sequence>
<organism evidence="12 13">
    <name type="scientific">Aphis glycines</name>
    <name type="common">Soybean aphid</name>
    <dbReference type="NCBI Taxonomy" id="307491"/>
    <lineage>
        <taxon>Eukaryota</taxon>
        <taxon>Metazoa</taxon>
        <taxon>Ecdysozoa</taxon>
        <taxon>Arthropoda</taxon>
        <taxon>Hexapoda</taxon>
        <taxon>Insecta</taxon>
        <taxon>Pterygota</taxon>
        <taxon>Neoptera</taxon>
        <taxon>Paraneoptera</taxon>
        <taxon>Hemiptera</taxon>
        <taxon>Sternorrhyncha</taxon>
        <taxon>Aphidomorpha</taxon>
        <taxon>Aphidoidea</taxon>
        <taxon>Aphididae</taxon>
        <taxon>Aphidini</taxon>
        <taxon>Aphis</taxon>
        <taxon>Aphis</taxon>
    </lineage>
</organism>
<dbReference type="Gene3D" id="1.10.287.110">
    <property type="entry name" value="DnaJ domain"/>
    <property type="match status" value="1"/>
</dbReference>
<keyword evidence="5 7" id="KW-0694">RNA-binding</keyword>
<dbReference type="Proteomes" id="UP000475862">
    <property type="component" value="Unassembled WGS sequence"/>
</dbReference>
<evidence type="ECO:0000256" key="2">
    <source>
        <dbReference type="ARBA" id="ARBA00006169"/>
    </source>
</evidence>